<feature type="compositionally biased region" description="Low complexity" evidence="2">
    <location>
        <begin position="1011"/>
        <end position="1021"/>
    </location>
</feature>
<feature type="compositionally biased region" description="Low complexity" evidence="2">
    <location>
        <begin position="116"/>
        <end position="126"/>
    </location>
</feature>
<feature type="compositionally biased region" description="Polar residues" evidence="2">
    <location>
        <begin position="311"/>
        <end position="326"/>
    </location>
</feature>
<reference evidence="3 4" key="1">
    <citation type="journal article" date="2010" name="Science">
        <title>Genomic analysis of organismal complexity in the multicellular green alga Volvox carteri.</title>
        <authorList>
            <person name="Prochnik S.E."/>
            <person name="Umen J."/>
            <person name="Nedelcu A.M."/>
            <person name="Hallmann A."/>
            <person name="Miller S.M."/>
            <person name="Nishii I."/>
            <person name="Ferris P."/>
            <person name="Kuo A."/>
            <person name="Mitros T."/>
            <person name="Fritz-Laylin L.K."/>
            <person name="Hellsten U."/>
            <person name="Chapman J."/>
            <person name="Simakov O."/>
            <person name="Rensing S.A."/>
            <person name="Terry A."/>
            <person name="Pangilinan J."/>
            <person name="Kapitonov V."/>
            <person name="Jurka J."/>
            <person name="Salamov A."/>
            <person name="Shapiro H."/>
            <person name="Schmutz J."/>
            <person name="Grimwood J."/>
            <person name="Lindquist E."/>
            <person name="Lucas S."/>
            <person name="Grigoriev I.V."/>
            <person name="Schmitt R."/>
            <person name="Kirk D."/>
            <person name="Rokhsar D.S."/>
        </authorList>
    </citation>
    <scope>NUCLEOTIDE SEQUENCE [LARGE SCALE GENOMIC DNA]</scope>
    <source>
        <strain evidence="4">f. Nagariensis / Eve</strain>
    </source>
</reference>
<feature type="compositionally biased region" description="Basic and acidic residues" evidence="2">
    <location>
        <begin position="1313"/>
        <end position="1329"/>
    </location>
</feature>
<evidence type="ECO:0000256" key="1">
    <source>
        <dbReference type="SAM" id="Coils"/>
    </source>
</evidence>
<dbReference type="OrthoDB" id="552637at2759"/>
<feature type="compositionally biased region" description="Low complexity" evidence="2">
    <location>
        <begin position="157"/>
        <end position="182"/>
    </location>
</feature>
<feature type="compositionally biased region" description="Low complexity" evidence="2">
    <location>
        <begin position="2049"/>
        <end position="2064"/>
    </location>
</feature>
<feature type="compositionally biased region" description="Low complexity" evidence="2">
    <location>
        <begin position="743"/>
        <end position="754"/>
    </location>
</feature>
<feature type="region of interest" description="Disordered" evidence="2">
    <location>
        <begin position="380"/>
        <end position="418"/>
    </location>
</feature>
<feature type="region of interest" description="Disordered" evidence="2">
    <location>
        <begin position="1858"/>
        <end position="1886"/>
    </location>
</feature>
<dbReference type="Proteomes" id="UP000001058">
    <property type="component" value="Unassembled WGS sequence"/>
</dbReference>
<feature type="compositionally biased region" description="Polar residues" evidence="2">
    <location>
        <begin position="393"/>
        <end position="411"/>
    </location>
</feature>
<accession>D8UFU4</accession>
<dbReference type="eggNOG" id="ENOG502R35W">
    <property type="taxonomic scope" value="Eukaryota"/>
</dbReference>
<feature type="region of interest" description="Disordered" evidence="2">
    <location>
        <begin position="974"/>
        <end position="1021"/>
    </location>
</feature>
<feature type="compositionally biased region" description="Polar residues" evidence="2">
    <location>
        <begin position="1860"/>
        <end position="1881"/>
    </location>
</feature>
<organism evidence="4">
    <name type="scientific">Volvox carteri f. nagariensis</name>
    <dbReference type="NCBI Taxonomy" id="3068"/>
    <lineage>
        <taxon>Eukaryota</taxon>
        <taxon>Viridiplantae</taxon>
        <taxon>Chlorophyta</taxon>
        <taxon>core chlorophytes</taxon>
        <taxon>Chlorophyceae</taxon>
        <taxon>CS clade</taxon>
        <taxon>Chlamydomonadales</taxon>
        <taxon>Volvocaceae</taxon>
        <taxon>Volvox</taxon>
    </lineage>
</organism>
<dbReference type="EMBL" id="GL378395">
    <property type="protein sequence ID" value="EFJ41441.1"/>
    <property type="molecule type" value="Genomic_DNA"/>
</dbReference>
<dbReference type="PANTHER" id="PTHR38394:SF1">
    <property type="entry name" value="NEUROFILAMENT LIGHT PROTEIN"/>
    <property type="match status" value="1"/>
</dbReference>
<feature type="region of interest" description="Disordered" evidence="2">
    <location>
        <begin position="144"/>
        <end position="198"/>
    </location>
</feature>
<feature type="region of interest" description="Disordered" evidence="2">
    <location>
        <begin position="1801"/>
        <end position="1820"/>
    </location>
</feature>
<feature type="region of interest" description="Disordered" evidence="2">
    <location>
        <begin position="1595"/>
        <end position="1654"/>
    </location>
</feature>
<evidence type="ECO:0000313" key="3">
    <source>
        <dbReference type="EMBL" id="EFJ41441.1"/>
    </source>
</evidence>
<protein>
    <submittedName>
        <fullName evidence="3">Uncharacterized protein</fullName>
    </submittedName>
</protein>
<feature type="compositionally biased region" description="Low complexity" evidence="2">
    <location>
        <begin position="974"/>
        <end position="993"/>
    </location>
</feature>
<feature type="compositionally biased region" description="Low complexity" evidence="2">
    <location>
        <begin position="1601"/>
        <end position="1626"/>
    </location>
</feature>
<dbReference type="KEGG" id="vcn:VOLCADRAFT_98619"/>
<dbReference type="GeneID" id="9626954"/>
<dbReference type="PANTHER" id="PTHR38394">
    <property type="entry name" value="NEUROFILAMENT LIGHT PROTEIN"/>
    <property type="match status" value="1"/>
</dbReference>
<feature type="region of interest" description="Disordered" evidence="2">
    <location>
        <begin position="647"/>
        <end position="668"/>
    </location>
</feature>
<evidence type="ECO:0000256" key="2">
    <source>
        <dbReference type="SAM" id="MobiDB-lite"/>
    </source>
</evidence>
<name>D8UFU4_VOLCA</name>
<feature type="region of interest" description="Disordered" evidence="2">
    <location>
        <begin position="92"/>
        <end position="130"/>
    </location>
</feature>
<feature type="compositionally biased region" description="Pro residues" evidence="2">
    <location>
        <begin position="11"/>
        <end position="23"/>
    </location>
</feature>
<feature type="region of interest" description="Disordered" evidence="2">
    <location>
        <begin position="743"/>
        <end position="797"/>
    </location>
</feature>
<feature type="compositionally biased region" description="Polar residues" evidence="2">
    <location>
        <begin position="777"/>
        <end position="790"/>
    </location>
</feature>
<feature type="compositionally biased region" description="Gly residues" evidence="2">
    <location>
        <begin position="997"/>
        <end position="1010"/>
    </location>
</feature>
<feature type="compositionally biased region" description="Low complexity" evidence="2">
    <location>
        <begin position="1961"/>
        <end position="1974"/>
    </location>
</feature>
<keyword evidence="1" id="KW-0175">Coiled coil</keyword>
<proteinExistence type="predicted"/>
<feature type="compositionally biased region" description="Low complexity" evidence="2">
    <location>
        <begin position="1680"/>
        <end position="1699"/>
    </location>
</feature>
<evidence type="ECO:0000313" key="4">
    <source>
        <dbReference type="Proteomes" id="UP000001058"/>
    </source>
</evidence>
<feature type="region of interest" description="Disordered" evidence="2">
    <location>
        <begin position="1669"/>
        <end position="1721"/>
    </location>
</feature>
<keyword evidence="4" id="KW-1185">Reference proteome</keyword>
<gene>
    <name evidence="3" type="ORF">VOLCADRAFT_98619</name>
</gene>
<feature type="region of interest" description="Disordered" evidence="2">
    <location>
        <begin position="1"/>
        <end position="26"/>
    </location>
</feature>
<sequence length="2072" mass="217658">MFKRKKQPAPQTRPPPLPPPPPNVVHRKGIPKLTVSECLQQAQGALQKLRTINPGDLQAFPLLNEIQRLGTCQILDLEDEFRELADVVVSRADAASKPEPRQASPANLNSGAGGRSSMPPSLLPPSNSGRVQQAVALFSRQEGFTTGNQAAGPRRVQTTYQQQRQQHQQQQQQYTQQQQQQTVEHVHPQAVSSAASTPARSDSSFMYLTDEEREMLAQKQQALLQKHFTFLAQQREAAAQGHGAAAQSTVMVSAQQIGPAGLQLQQQQQQQHGVFVHQQHTQTSLYHDPGHRALPSEVMAQTGAADAMQSPGWSTNSAQGSTTAHGQRQRGIFSEQGMDAAGQQAAHEQDQAIGGGDNEDDLFSGLEVVATDEQQLLPPQQQQGGVAPFEQGNAPTSNGMPGQSSQLQQRMPLQERPQDQGIPEQIQYQHYPVQQAAQPLQPQAQAPLRQQSASVQGYYQHNAHAAAGMRPNVAGVLASPSWRGVPVGGVPGQLSPFSQATADAAPGPGAAPLSPVSIASEATGSVSYPARKKTTHVKLGYGIGEEANSQVAQQQAGPVITVATHTGPREWAGSIAAEASGASGSAAAGARVAAEGFQQQQQHAQTVGYPQQGEPVMHQAAWSQEQQLQQQAVLPQRLASRVEFGLQQQQQHLSRPATPGYVHHSSASAAASEQGMAVAVAPPEATQYGQQYGQHYKHLLPFQQQYLVQQQQQEQEYYAQQQEQREQRLQQQEQQQLFLQQQYLQQQQEQQQQQPPSPHRAPHTDTVRYPHVKPQDPAQQLPHQQPQTSAYPVPETSAGRYPQTLLAESAHAQAHQLLLQQQRQQILQREMQPAPHVQRVHDLVPPWPRPDPETRWLAQAEDEAPAQAYIPAALEEEPRTQAQPSSFISAFLQQAQIASERGGALAGGSMLRSTAAVAAAALSPVVPAAANPLATGSVSTPVRVANTAVALQQPQYISLADASADTPVATGTPAAAANMAPAPSLPTSVGALRTRSRGGGGGGFSSGGLGPDPASSLPALSSLPSLDDLESYLNNITGPVDACRSAAEQRAREMVSALAAALCQAQKVEASLQQQRRAMKAALAGVMASITQLESDQAIAVEGEDFDTAAALDEQLTQLSYRRANMDDQVRLLADGLQRAATLRLQVLGRQVEVWRITGAYLARLQSGQQQMAATLASQADREAQAAAMLHRAAQEALVQRRAALEERTAELDAASAEVASQVAAATAPAEAERQRRANTRDALQAEVESLRALLTAKEAALATAEAAVAEAVDVVRQQAAAFDADLARLEEARRQLETEAAQVASHEQALQDSERQAEARAAAVEEHQSQLRLQADALGTAAEAMRSEEEALAQRVAAEARSQEQRERLLQADEKAREDLKGLEKCISDLSADLSRLAEQRGRLAGERTAAQESLAGLQRALPELEAAKRAAAANKDFREAARLSGELRALSAQADVAAAQLARVSSAMTELAAVEGSKVSELEELRAMVHEAQRNAAEAHHRYLVFSLGLSRAALEAAAGAELYEEAGALQVEVAAEEAEVLTLERTWGFTRPQPPAATARRRTSVEASAGASMAAASSAGAAAATHLAPYSQPQGQFSRQSFSTLSAQSSRSLSSQLPAVAGPGPRPPIPAPAGSGGNPGLLNPGAMSPTVPAATLQRPQYHLHAQLHTPPQPNSFPPHVQQHPQPQSQLQLQQLPGSSWAKRSGSGNGGDDGCTSGSELMAVAGALPSPPVSHVPVSPLKCVAPPLPLPPPVTTPPPGVPASMHPLYGATPAVPDPRVVTTGASPVYDNVYGAASSYGTGSPSSLDGEPPVPAPLPPSPLRPSYIPPVHVTAVQPAELGAGYDDNDRKLHAEETTQRGTAAEASSLSAANGPAQSHQPAGVTAVQSSVASSAAAAATITARERSGLEATQPCAVAAAEAAPVSAIAPLGPADPHGRGDAQEWSQGIADTAGDDDTEAGGVAAADGDAATEAARRVKQQYGGETGPRHGGPQEEVASSSSTCSRGGADASAPTPTQSVEAAVTKSDGGGEASSAAPSQAQGLATRPAAAAASAPAAAAAAPGQEKSEVE</sequence>
<feature type="region of interest" description="Disordered" evidence="2">
    <location>
        <begin position="1304"/>
        <end position="1329"/>
    </location>
</feature>
<dbReference type="RefSeq" id="XP_002957547.1">
    <property type="nucleotide sequence ID" value="XM_002957501.1"/>
</dbReference>
<dbReference type="STRING" id="3068.D8UFU4"/>
<feature type="coiled-coil region" evidence="1">
    <location>
        <begin position="1356"/>
        <end position="1436"/>
    </location>
</feature>
<feature type="region of interest" description="Disordered" evidence="2">
    <location>
        <begin position="1952"/>
        <end position="2072"/>
    </location>
</feature>
<feature type="region of interest" description="Disordered" evidence="2">
    <location>
        <begin position="301"/>
        <end position="362"/>
    </location>
</feature>
<dbReference type="InParanoid" id="D8UFU4"/>